<protein>
    <recommendedName>
        <fullName evidence="2">PilZ domain-containing protein</fullName>
    </recommendedName>
</protein>
<dbReference type="PATRIC" id="fig|874156.12.peg.1778"/>
<feature type="domain" description="PilZ" evidence="2">
    <location>
        <begin position="6"/>
        <end position="66"/>
    </location>
</feature>
<evidence type="ECO:0000256" key="1">
    <source>
        <dbReference type="SAM" id="MobiDB-lite"/>
    </source>
</evidence>
<proteinExistence type="predicted"/>
<dbReference type="InterPro" id="IPR009875">
    <property type="entry name" value="PilZ_domain"/>
</dbReference>
<name>A0A0H0XP92_9SPHN</name>
<keyword evidence="4" id="KW-1185">Reference proteome</keyword>
<accession>A0A0H0XP92</accession>
<dbReference type="GO" id="GO:0035438">
    <property type="term" value="F:cyclic-di-GMP binding"/>
    <property type="evidence" value="ECO:0007669"/>
    <property type="project" value="InterPro"/>
</dbReference>
<comment type="caution">
    <text evidence="3">The sequence shown here is derived from an EMBL/GenBank/DDBJ whole genome shotgun (WGS) entry which is preliminary data.</text>
</comment>
<sequence length="106" mass="11105">MPSGDRPGRLFDISATGARLSTQVPPSPGSAGILDWSLHEAFCKVTWSKPGMCGIVFDRPISAEVLQETIEKAPAGTRIISAAHANDAGEATQDTHGNPPPARLPC</sequence>
<dbReference type="Pfam" id="PF07238">
    <property type="entry name" value="PilZ"/>
    <property type="match status" value="1"/>
</dbReference>
<gene>
    <name evidence="3" type="ORF">AAV99_08655</name>
</gene>
<dbReference type="Proteomes" id="UP000053455">
    <property type="component" value="Unassembled WGS sequence"/>
</dbReference>
<reference evidence="3 4" key="1">
    <citation type="submission" date="2015-04" db="EMBL/GenBank/DDBJ databases">
        <title>The draft genome sequence of Erythrobacter marinus HWDM-33.</title>
        <authorList>
            <person name="Zhuang L."/>
            <person name="Liu Y."/>
            <person name="Shao Z."/>
        </authorList>
    </citation>
    <scope>NUCLEOTIDE SEQUENCE [LARGE SCALE GENOMIC DNA]</scope>
    <source>
        <strain evidence="3 4">HWDM-33</strain>
    </source>
</reference>
<dbReference type="STRING" id="874156.GCA_001021555_01587"/>
<evidence type="ECO:0000259" key="2">
    <source>
        <dbReference type="Pfam" id="PF07238"/>
    </source>
</evidence>
<evidence type="ECO:0000313" key="4">
    <source>
        <dbReference type="Proteomes" id="UP000053455"/>
    </source>
</evidence>
<organism evidence="3 4">
    <name type="scientific">Aurantiacibacter marinus</name>
    <dbReference type="NCBI Taxonomy" id="874156"/>
    <lineage>
        <taxon>Bacteria</taxon>
        <taxon>Pseudomonadati</taxon>
        <taxon>Pseudomonadota</taxon>
        <taxon>Alphaproteobacteria</taxon>
        <taxon>Sphingomonadales</taxon>
        <taxon>Erythrobacteraceae</taxon>
        <taxon>Aurantiacibacter</taxon>
    </lineage>
</organism>
<evidence type="ECO:0000313" key="3">
    <source>
        <dbReference type="EMBL" id="KLI63777.1"/>
    </source>
</evidence>
<dbReference type="EMBL" id="LBHU01000002">
    <property type="protein sequence ID" value="KLI63777.1"/>
    <property type="molecule type" value="Genomic_DNA"/>
</dbReference>
<dbReference type="AlphaFoldDB" id="A0A0H0XP92"/>
<feature type="region of interest" description="Disordered" evidence="1">
    <location>
        <begin position="85"/>
        <end position="106"/>
    </location>
</feature>